<proteinExistence type="predicted"/>
<feature type="non-terminal residue" evidence="2">
    <location>
        <position position="1"/>
    </location>
</feature>
<comment type="caution">
    <text evidence="2">The sequence shown here is derived from an EMBL/GenBank/DDBJ whole genome shotgun (WGS) entry which is preliminary data.</text>
</comment>
<feature type="region of interest" description="Disordered" evidence="1">
    <location>
        <begin position="42"/>
        <end position="68"/>
    </location>
</feature>
<accession>A0A426XDC0</accession>
<evidence type="ECO:0000313" key="3">
    <source>
        <dbReference type="Proteomes" id="UP000287651"/>
    </source>
</evidence>
<evidence type="ECO:0000313" key="2">
    <source>
        <dbReference type="EMBL" id="RRT37485.1"/>
    </source>
</evidence>
<protein>
    <submittedName>
        <fullName evidence="2">Uncharacterized protein</fullName>
    </submittedName>
</protein>
<dbReference type="AlphaFoldDB" id="A0A426XDC0"/>
<name>A0A426XDC0_ENSVE</name>
<reference evidence="2 3" key="1">
    <citation type="journal article" date="2014" name="Agronomy (Basel)">
        <title>A Draft Genome Sequence for Ensete ventricosum, the Drought-Tolerant Tree Against Hunger.</title>
        <authorList>
            <person name="Harrison J."/>
            <person name="Moore K.A."/>
            <person name="Paszkiewicz K."/>
            <person name="Jones T."/>
            <person name="Grant M."/>
            <person name="Ambacheew D."/>
            <person name="Muzemil S."/>
            <person name="Studholme D.J."/>
        </authorList>
    </citation>
    <scope>NUCLEOTIDE SEQUENCE [LARGE SCALE GENOMIC DNA]</scope>
</reference>
<organism evidence="2 3">
    <name type="scientific">Ensete ventricosum</name>
    <name type="common">Abyssinian banana</name>
    <name type="synonym">Musa ensete</name>
    <dbReference type="NCBI Taxonomy" id="4639"/>
    <lineage>
        <taxon>Eukaryota</taxon>
        <taxon>Viridiplantae</taxon>
        <taxon>Streptophyta</taxon>
        <taxon>Embryophyta</taxon>
        <taxon>Tracheophyta</taxon>
        <taxon>Spermatophyta</taxon>
        <taxon>Magnoliopsida</taxon>
        <taxon>Liliopsida</taxon>
        <taxon>Zingiberales</taxon>
        <taxon>Musaceae</taxon>
        <taxon>Ensete</taxon>
    </lineage>
</organism>
<dbReference type="EMBL" id="AMZH03022241">
    <property type="protein sequence ID" value="RRT37485.1"/>
    <property type="molecule type" value="Genomic_DNA"/>
</dbReference>
<evidence type="ECO:0000256" key="1">
    <source>
        <dbReference type="SAM" id="MobiDB-lite"/>
    </source>
</evidence>
<gene>
    <name evidence="2" type="ORF">B296_00047765</name>
</gene>
<dbReference type="Proteomes" id="UP000287651">
    <property type="component" value="Unassembled WGS sequence"/>
</dbReference>
<sequence>KLCCPRQGTGSCDRPVTFDGEPRVTSGVKISVLKLSCAPDVRSRSETVSKNQGAVPYAGWRPAEPNRR</sequence>